<feature type="transmembrane region" description="Helical" evidence="12">
    <location>
        <begin position="118"/>
        <end position="140"/>
    </location>
</feature>
<dbReference type="OMA" id="MNGLERH"/>
<feature type="transmembrane region" description="Helical" evidence="12">
    <location>
        <begin position="502"/>
        <end position="521"/>
    </location>
</feature>
<proteinExistence type="inferred from homology"/>
<feature type="region of interest" description="Disordered" evidence="11">
    <location>
        <begin position="1"/>
        <end position="30"/>
    </location>
</feature>
<dbReference type="GO" id="GO:0015252">
    <property type="term" value="F:proton channel activity"/>
    <property type="evidence" value="ECO:0007669"/>
    <property type="project" value="InterPro"/>
</dbReference>
<name>A0A3Q1I497_ANATE</name>
<evidence type="ECO:0000256" key="6">
    <source>
        <dbReference type="ARBA" id="ARBA00022781"/>
    </source>
</evidence>
<dbReference type="GeneTree" id="ENSGT00940000160638"/>
<reference evidence="13" key="1">
    <citation type="submission" date="2021-04" db="EMBL/GenBank/DDBJ databases">
        <authorList>
            <consortium name="Wellcome Sanger Institute Data Sharing"/>
        </authorList>
    </citation>
    <scope>NUCLEOTIDE SEQUENCE [LARGE SCALE GENOMIC DNA]</scope>
</reference>
<evidence type="ECO:0000256" key="12">
    <source>
        <dbReference type="SAM" id="Phobius"/>
    </source>
</evidence>
<feature type="compositionally biased region" description="Polar residues" evidence="11">
    <location>
        <begin position="11"/>
        <end position="20"/>
    </location>
</feature>
<feature type="transmembrane region" description="Helical" evidence="12">
    <location>
        <begin position="79"/>
        <end position="97"/>
    </location>
</feature>
<reference evidence="13" key="3">
    <citation type="submission" date="2025-09" db="UniProtKB">
        <authorList>
            <consortium name="Ensembl"/>
        </authorList>
    </citation>
    <scope>IDENTIFICATION</scope>
</reference>
<evidence type="ECO:0000256" key="2">
    <source>
        <dbReference type="ARBA" id="ARBA00006513"/>
    </source>
</evidence>
<dbReference type="PANTHER" id="PTHR21522:SF36">
    <property type="entry name" value="PROTON CHANNEL OTOP3"/>
    <property type="match status" value="1"/>
</dbReference>
<keyword evidence="3" id="KW-0813">Transport</keyword>
<evidence type="ECO:0000313" key="13">
    <source>
        <dbReference type="Ensembl" id="ENSATEP00000014449.1"/>
    </source>
</evidence>
<keyword evidence="8" id="KW-0406">Ion transport</keyword>
<feature type="transmembrane region" description="Helical" evidence="12">
    <location>
        <begin position="385"/>
        <end position="408"/>
    </location>
</feature>
<comment type="subcellular location">
    <subcellularLocation>
        <location evidence="1">Cell membrane</location>
        <topology evidence="1">Multi-pass membrane protein</topology>
    </subcellularLocation>
</comment>
<comment type="similarity">
    <text evidence="2">Belongs to the otopetrin family.</text>
</comment>
<dbReference type="OrthoDB" id="6429739at2759"/>
<feature type="transmembrane region" description="Helical" evidence="12">
    <location>
        <begin position="420"/>
        <end position="441"/>
    </location>
</feature>
<dbReference type="PANTHER" id="PTHR21522">
    <property type="entry name" value="PROTON CHANNEL OTOP"/>
    <property type="match status" value="1"/>
</dbReference>
<dbReference type="InterPro" id="IPR004878">
    <property type="entry name" value="Otopetrin"/>
</dbReference>
<evidence type="ECO:0000256" key="5">
    <source>
        <dbReference type="ARBA" id="ARBA00022692"/>
    </source>
</evidence>
<sequence>MSREPGATELDTFSETPRSPSSDERDNQIHQGDLDSIWTTSRRPLISGLLGMNVFLLGAALVTGQAFNPNGLKKAEPQIFIVLLMGGSLIWMLWYLLWARNQPGNSPHTDHHAGGITVIVGLVIFAAVSLLVFIFRIGYLMHVKDCTPAAQVISPFIEAPFLALQTYLLWAHSKDCIQKHKLITRSGLMVILSADLLLWLNAVTEDTMHEEIELEKAKNAALNITAVNEEGNSDFEGNSTTCGCSDSATCLVFRKGFEVLYPFNIEYYLMAGCMVYVMWKNVARRVTPDHHHGTDKVTLRMIYEGGIFGLVFGAMVLIAGVTILVLYQVWVIREELRLVAFFLFYGYHIAVMPLMSLCCLAGIVVHMLEKRVHQDGHNPTRKLDVVLLVAAAIGQLALSYFSLVAAAAGTATELMGNLDLSYSLLTLLEIILQNIFIIEGLHRHPEQLAKNKLRKLLKFRKKRVQEEKVTEDTLLDGNMTAPPAVQENREKKLWSKRAIQEICAFLIFCNIMLWIIPAFGVHPQFENGVGKQFFGFTAWFVMVNLGQPLSVFYRMHSVGALMELYITE</sequence>
<gene>
    <name evidence="13" type="primary">OTOP3</name>
</gene>
<organism evidence="13 14">
    <name type="scientific">Anabas testudineus</name>
    <name type="common">Climbing perch</name>
    <name type="synonym">Anthias testudineus</name>
    <dbReference type="NCBI Taxonomy" id="64144"/>
    <lineage>
        <taxon>Eukaryota</taxon>
        <taxon>Metazoa</taxon>
        <taxon>Chordata</taxon>
        <taxon>Craniata</taxon>
        <taxon>Vertebrata</taxon>
        <taxon>Euteleostomi</taxon>
        <taxon>Actinopterygii</taxon>
        <taxon>Neopterygii</taxon>
        <taxon>Teleostei</taxon>
        <taxon>Neoteleostei</taxon>
        <taxon>Acanthomorphata</taxon>
        <taxon>Anabantaria</taxon>
        <taxon>Anabantiformes</taxon>
        <taxon>Anabantoidei</taxon>
        <taxon>Anabantidae</taxon>
        <taxon>Anabas</taxon>
    </lineage>
</organism>
<protein>
    <recommendedName>
        <fullName evidence="15">Otopetrin 3</fullName>
    </recommendedName>
</protein>
<keyword evidence="6" id="KW-0375">Hydrogen ion transport</keyword>
<dbReference type="AlphaFoldDB" id="A0A3Q1I497"/>
<evidence type="ECO:0000256" key="9">
    <source>
        <dbReference type="ARBA" id="ARBA00023136"/>
    </source>
</evidence>
<evidence type="ECO:0000256" key="10">
    <source>
        <dbReference type="ARBA" id="ARBA00023303"/>
    </source>
</evidence>
<evidence type="ECO:0000256" key="4">
    <source>
        <dbReference type="ARBA" id="ARBA00022475"/>
    </source>
</evidence>
<feature type="transmembrane region" description="Helical" evidence="12">
    <location>
        <begin position="45"/>
        <end position="67"/>
    </location>
</feature>
<feature type="transmembrane region" description="Helical" evidence="12">
    <location>
        <begin position="152"/>
        <end position="170"/>
    </location>
</feature>
<dbReference type="Ensembl" id="ENSATET00000014678.3">
    <property type="protein sequence ID" value="ENSATEP00000014449.1"/>
    <property type="gene ID" value="ENSATEG00000010073.3"/>
</dbReference>
<feature type="transmembrane region" description="Helical" evidence="12">
    <location>
        <begin position="533"/>
        <end position="553"/>
    </location>
</feature>
<evidence type="ECO:0000256" key="3">
    <source>
        <dbReference type="ARBA" id="ARBA00022448"/>
    </source>
</evidence>
<keyword evidence="14" id="KW-1185">Reference proteome</keyword>
<keyword evidence="4" id="KW-1003">Cell membrane</keyword>
<keyword evidence="7 12" id="KW-1133">Transmembrane helix</keyword>
<dbReference type="Proteomes" id="UP000265040">
    <property type="component" value="Chromosome 19"/>
</dbReference>
<dbReference type="InParanoid" id="A0A3Q1I497"/>
<dbReference type="GO" id="GO:0005886">
    <property type="term" value="C:plasma membrane"/>
    <property type="evidence" value="ECO:0007669"/>
    <property type="project" value="UniProtKB-SubCell"/>
</dbReference>
<dbReference type="STRING" id="64144.ENSATEP00000014449"/>
<keyword evidence="5 12" id="KW-0812">Transmembrane</keyword>
<dbReference type="Pfam" id="PF03189">
    <property type="entry name" value="Otopetrin"/>
    <property type="match status" value="3"/>
</dbReference>
<feature type="transmembrane region" description="Helical" evidence="12">
    <location>
        <begin position="306"/>
        <end position="330"/>
    </location>
</feature>
<feature type="transmembrane region" description="Helical" evidence="12">
    <location>
        <begin position="342"/>
        <end position="365"/>
    </location>
</feature>
<evidence type="ECO:0000256" key="8">
    <source>
        <dbReference type="ARBA" id="ARBA00023065"/>
    </source>
</evidence>
<evidence type="ECO:0000256" key="1">
    <source>
        <dbReference type="ARBA" id="ARBA00004651"/>
    </source>
</evidence>
<accession>A0A3Q1I497</accession>
<evidence type="ECO:0008006" key="15">
    <source>
        <dbReference type="Google" id="ProtNLM"/>
    </source>
</evidence>
<keyword evidence="10" id="KW-0407">Ion channel</keyword>
<evidence type="ECO:0000313" key="14">
    <source>
        <dbReference type="Proteomes" id="UP000265040"/>
    </source>
</evidence>
<evidence type="ECO:0000256" key="11">
    <source>
        <dbReference type="SAM" id="MobiDB-lite"/>
    </source>
</evidence>
<keyword evidence="9 12" id="KW-0472">Membrane</keyword>
<reference evidence="13" key="2">
    <citation type="submission" date="2025-08" db="UniProtKB">
        <authorList>
            <consortium name="Ensembl"/>
        </authorList>
    </citation>
    <scope>IDENTIFICATION</scope>
</reference>
<evidence type="ECO:0000256" key="7">
    <source>
        <dbReference type="ARBA" id="ARBA00022989"/>
    </source>
</evidence>